<gene>
    <name evidence="12" type="ORF">FD00_GL001501</name>
</gene>
<dbReference type="InterPro" id="IPR023296">
    <property type="entry name" value="Glyco_hydro_beta-prop_sf"/>
</dbReference>
<evidence type="ECO:0000313" key="12">
    <source>
        <dbReference type="EMBL" id="KRN08980.1"/>
    </source>
</evidence>
<keyword evidence="6 8" id="KW-0326">Glycosidase</keyword>
<dbReference type="AlphaFoldDB" id="A0A0R2EAT3"/>
<dbReference type="EC" id="3.2.1.26" evidence="3 8"/>
<evidence type="ECO:0000259" key="11">
    <source>
        <dbReference type="Pfam" id="PF08244"/>
    </source>
</evidence>
<dbReference type="CDD" id="cd18623">
    <property type="entry name" value="GH32_ScrB-like"/>
    <property type="match status" value="1"/>
</dbReference>
<dbReference type="GO" id="GO:0004564">
    <property type="term" value="F:beta-fructofuranosidase activity"/>
    <property type="evidence" value="ECO:0007669"/>
    <property type="project" value="UniProtKB-EC"/>
</dbReference>
<dbReference type="Gene3D" id="2.115.10.20">
    <property type="entry name" value="Glycosyl hydrolase domain, family 43"/>
    <property type="match status" value="1"/>
</dbReference>
<comment type="catalytic activity">
    <reaction evidence="8">
        <text>Hydrolysis of terminal non-reducing beta-D-fructofuranoside residues in beta-D-fructofuranosides.</text>
        <dbReference type="EC" id="3.2.1.26"/>
    </reaction>
</comment>
<evidence type="ECO:0000256" key="8">
    <source>
        <dbReference type="RuleBase" id="RU362110"/>
    </source>
</evidence>
<dbReference type="InterPro" id="IPR013148">
    <property type="entry name" value="Glyco_hydro_32_N"/>
</dbReference>
<dbReference type="InterPro" id="IPR051214">
    <property type="entry name" value="GH32_Enzymes"/>
</dbReference>
<name>A0A0R2EAT3_9LACO</name>
<feature type="domain" description="Glycosyl hydrolase family 32 C-terminal" evidence="11">
    <location>
        <begin position="370"/>
        <end position="518"/>
    </location>
</feature>
<protein>
    <recommendedName>
        <fullName evidence="4 8">Sucrose-6-phosphate hydrolase</fullName>
        <ecNumber evidence="3 8">3.2.1.26</ecNumber>
    </recommendedName>
    <alternativeName>
        <fullName evidence="7 9">Invertase</fullName>
    </alternativeName>
</protein>
<evidence type="ECO:0000256" key="4">
    <source>
        <dbReference type="ARBA" id="ARBA00019623"/>
    </source>
</evidence>
<feature type="domain" description="Glycosyl hydrolase family 32 N-terminal" evidence="10">
    <location>
        <begin position="56"/>
        <end position="367"/>
    </location>
</feature>
<keyword evidence="13" id="KW-1185">Reference proteome</keyword>
<evidence type="ECO:0000256" key="2">
    <source>
        <dbReference type="ARBA" id="ARBA00009902"/>
    </source>
</evidence>
<dbReference type="UniPathway" id="UPA00238"/>
<evidence type="ECO:0000256" key="9">
    <source>
        <dbReference type="RuleBase" id="RU365015"/>
    </source>
</evidence>
<accession>A0A0R2EAT3</accession>
<dbReference type="PATRIC" id="fig|1046596.6.peg.1583"/>
<dbReference type="InterPro" id="IPR006232">
    <property type="entry name" value="Suc6P_hydrolase"/>
</dbReference>
<evidence type="ECO:0000256" key="6">
    <source>
        <dbReference type="ARBA" id="ARBA00023295"/>
    </source>
</evidence>
<comment type="subcellular location">
    <subcellularLocation>
        <location evidence="9">Cytoplasm</location>
    </subcellularLocation>
</comment>
<dbReference type="Proteomes" id="UP000050898">
    <property type="component" value="Unassembled WGS sequence"/>
</dbReference>
<evidence type="ECO:0000256" key="1">
    <source>
        <dbReference type="ARBA" id="ARBA00004914"/>
    </source>
</evidence>
<dbReference type="Pfam" id="PF00251">
    <property type="entry name" value="Glyco_hydro_32N"/>
    <property type="match status" value="1"/>
</dbReference>
<dbReference type="GO" id="GO:0005985">
    <property type="term" value="P:sucrose metabolic process"/>
    <property type="evidence" value="ECO:0007669"/>
    <property type="project" value="UniProtKB-UniPathway"/>
</dbReference>
<evidence type="ECO:0000256" key="5">
    <source>
        <dbReference type="ARBA" id="ARBA00022801"/>
    </source>
</evidence>
<dbReference type="InterPro" id="IPR013320">
    <property type="entry name" value="ConA-like_dom_sf"/>
</dbReference>
<dbReference type="PANTHER" id="PTHR43101">
    <property type="entry name" value="BETA-FRUCTOSIDASE"/>
    <property type="match status" value="1"/>
</dbReference>
<sequence length="520" mass="60590">MKWLNEKHEFSLEEKRMVNKSAQFKNMTKHIRQVPEYIIREEEKLTAASPFRQKFHIEAKSGFLNDPNGFSFFNGKYHLFYQWTPLAFKQDPPIWHHGWYHIASLDLINWEDLGPAIESDTELDKHGTYSGSAIVIDDKLFCIYTGNTWTNTQTDNWRRLPYQVGAWMDEYNQFKKIDKPLIIDTFADCTGHFRDPKIWKHANDYYAILGAQRKDLTGTAKIIKSEGHDLTKWQKYGELKTGEANLGYMWECPDYFELNGQGVLLFSPQGLSPKDNYFQNVYQTGYFIGEPLNYENLDFKHGQFHELDAGFDFYASQTLEAPDGRRIMMAWFGISEMEYPTTKYHYSGCLTIPRELIVEDKKLLQRPIVELEKLRKKEKKADILIDSMTELDTTENVTQELDFEVNLGSADSFVLDLRANQDNSQHTRLIIDRKNQYCILSRKESGISFAEKYGTERKRKFKFGQNLRVHIFVDVSSVEIFIGKGEVVFSARIFPNDNQTKIFAQSIGGKSQLTGKVWDL</sequence>
<keyword evidence="9" id="KW-0963">Cytoplasm</keyword>
<organism evidence="12 13">
    <name type="scientific">Liquorilactobacillus mali KCTC 3596 = DSM 20444</name>
    <dbReference type="NCBI Taxonomy" id="1046596"/>
    <lineage>
        <taxon>Bacteria</taxon>
        <taxon>Bacillati</taxon>
        <taxon>Bacillota</taxon>
        <taxon>Bacilli</taxon>
        <taxon>Lactobacillales</taxon>
        <taxon>Lactobacillaceae</taxon>
        <taxon>Liquorilactobacillus</taxon>
    </lineage>
</organism>
<comment type="similarity">
    <text evidence="2 8">Belongs to the glycosyl hydrolase 32 family.</text>
</comment>
<dbReference type="InterPro" id="IPR013189">
    <property type="entry name" value="Glyco_hydro_32_C"/>
</dbReference>
<dbReference type="InterPro" id="IPR001362">
    <property type="entry name" value="Glyco_hydro_32"/>
</dbReference>
<reference evidence="12 13" key="1">
    <citation type="journal article" date="2015" name="Genome Announc.">
        <title>Expanding the biotechnology potential of lactobacilli through comparative genomics of 213 strains and associated genera.</title>
        <authorList>
            <person name="Sun Z."/>
            <person name="Harris H.M."/>
            <person name="McCann A."/>
            <person name="Guo C."/>
            <person name="Argimon S."/>
            <person name="Zhang W."/>
            <person name="Yang X."/>
            <person name="Jeffery I.B."/>
            <person name="Cooney J.C."/>
            <person name="Kagawa T.F."/>
            <person name="Liu W."/>
            <person name="Song Y."/>
            <person name="Salvetti E."/>
            <person name="Wrobel A."/>
            <person name="Rasinkangas P."/>
            <person name="Parkhill J."/>
            <person name="Rea M.C."/>
            <person name="O'Sullivan O."/>
            <person name="Ritari J."/>
            <person name="Douillard F.P."/>
            <person name="Paul Ross R."/>
            <person name="Yang R."/>
            <person name="Briner A.E."/>
            <person name="Felis G.E."/>
            <person name="de Vos W.M."/>
            <person name="Barrangou R."/>
            <person name="Klaenhammer T.R."/>
            <person name="Caufield P.W."/>
            <person name="Cui Y."/>
            <person name="Zhang H."/>
            <person name="O'Toole P.W."/>
        </authorList>
    </citation>
    <scope>NUCLEOTIDE SEQUENCE [LARGE SCALE GENOMIC DNA]</scope>
    <source>
        <strain evidence="12 13">DSM 20444</strain>
    </source>
</reference>
<proteinExistence type="inferred from homology"/>
<dbReference type="SUPFAM" id="SSF75005">
    <property type="entry name" value="Arabinanase/levansucrase/invertase"/>
    <property type="match status" value="1"/>
</dbReference>
<dbReference type="NCBIfam" id="TIGR01322">
    <property type="entry name" value="scrB_fam"/>
    <property type="match status" value="1"/>
</dbReference>
<comment type="pathway">
    <text evidence="1 9">Glycan biosynthesis; sucrose metabolism.</text>
</comment>
<evidence type="ECO:0000256" key="7">
    <source>
        <dbReference type="ARBA" id="ARBA00033367"/>
    </source>
</evidence>
<dbReference type="Gene3D" id="2.60.120.560">
    <property type="entry name" value="Exo-inulinase, domain 1"/>
    <property type="match status" value="1"/>
</dbReference>
<dbReference type="EMBL" id="AYYH01000038">
    <property type="protein sequence ID" value="KRN08980.1"/>
    <property type="molecule type" value="Genomic_DNA"/>
</dbReference>
<comment type="caution">
    <text evidence="12">The sequence shown here is derived from an EMBL/GenBank/DDBJ whole genome shotgun (WGS) entry which is preliminary data.</text>
</comment>
<keyword evidence="5 8" id="KW-0378">Hydrolase</keyword>
<evidence type="ECO:0000313" key="13">
    <source>
        <dbReference type="Proteomes" id="UP000050898"/>
    </source>
</evidence>
<dbReference type="PANTHER" id="PTHR43101:SF1">
    <property type="entry name" value="BETA-FRUCTOSIDASE"/>
    <property type="match status" value="1"/>
</dbReference>
<dbReference type="SMART" id="SM00640">
    <property type="entry name" value="Glyco_32"/>
    <property type="match status" value="1"/>
</dbReference>
<evidence type="ECO:0000256" key="3">
    <source>
        <dbReference type="ARBA" id="ARBA00012758"/>
    </source>
</evidence>
<keyword evidence="9" id="KW-0119">Carbohydrate metabolism</keyword>
<evidence type="ECO:0000259" key="10">
    <source>
        <dbReference type="Pfam" id="PF00251"/>
    </source>
</evidence>
<dbReference type="SUPFAM" id="SSF49899">
    <property type="entry name" value="Concanavalin A-like lectins/glucanases"/>
    <property type="match status" value="1"/>
</dbReference>
<comment type="function">
    <text evidence="9">Enables the bacterium to metabolize sucrose as a sole carbon source.</text>
</comment>
<dbReference type="GO" id="GO:0005737">
    <property type="term" value="C:cytoplasm"/>
    <property type="evidence" value="ECO:0007669"/>
    <property type="project" value="UniProtKB-SubCell"/>
</dbReference>
<dbReference type="Pfam" id="PF08244">
    <property type="entry name" value="Glyco_hydro_32C"/>
    <property type="match status" value="1"/>
</dbReference>